<evidence type="ECO:0000256" key="1">
    <source>
        <dbReference type="SAM" id="Phobius"/>
    </source>
</evidence>
<comment type="caution">
    <text evidence="2">The sequence shown here is derived from an EMBL/GenBank/DDBJ whole genome shotgun (WGS) entry which is preliminary data.</text>
</comment>
<protein>
    <submittedName>
        <fullName evidence="2">Uncharacterized protein</fullName>
    </submittedName>
</protein>
<keyword evidence="1" id="KW-0472">Membrane</keyword>
<gene>
    <name evidence="2" type="ORF">AB1207_03340</name>
</gene>
<reference evidence="2 3" key="1">
    <citation type="submission" date="2024-07" db="EMBL/GenBank/DDBJ databases">
        <authorList>
            <person name="Thanompreechachai J."/>
            <person name="Duangmal K."/>
        </authorList>
    </citation>
    <scope>NUCLEOTIDE SEQUENCE [LARGE SCALE GENOMIC DNA]</scope>
    <source>
        <strain evidence="2 3">KCTC 19886</strain>
    </source>
</reference>
<dbReference type="EMBL" id="JBFNQN010000002">
    <property type="protein sequence ID" value="MEW9263771.1"/>
    <property type="molecule type" value="Genomic_DNA"/>
</dbReference>
<organism evidence="2 3">
    <name type="scientific">Kineococcus endophyticus</name>
    <dbReference type="NCBI Taxonomy" id="1181883"/>
    <lineage>
        <taxon>Bacteria</taxon>
        <taxon>Bacillati</taxon>
        <taxon>Actinomycetota</taxon>
        <taxon>Actinomycetes</taxon>
        <taxon>Kineosporiales</taxon>
        <taxon>Kineosporiaceae</taxon>
        <taxon>Kineococcus</taxon>
    </lineage>
</organism>
<evidence type="ECO:0000313" key="2">
    <source>
        <dbReference type="EMBL" id="MEW9263771.1"/>
    </source>
</evidence>
<feature type="transmembrane region" description="Helical" evidence="1">
    <location>
        <begin position="25"/>
        <end position="47"/>
    </location>
</feature>
<proteinExistence type="predicted"/>
<dbReference type="RefSeq" id="WP_367636364.1">
    <property type="nucleotide sequence ID" value="NZ_JBFNQN010000002.1"/>
</dbReference>
<keyword evidence="3" id="KW-1185">Reference proteome</keyword>
<dbReference type="Proteomes" id="UP001555826">
    <property type="component" value="Unassembled WGS sequence"/>
</dbReference>
<name>A0ABV3P2C4_9ACTN</name>
<evidence type="ECO:0000313" key="3">
    <source>
        <dbReference type="Proteomes" id="UP001555826"/>
    </source>
</evidence>
<sequence>MDTGTDTSLRSGLARWRRGTRPRHGALVASDVCLAALVVGVAVLLGIQDISPWLTVLGGLAAVGATADAVREVHLLRRAARDG</sequence>
<keyword evidence="1" id="KW-0812">Transmembrane</keyword>
<keyword evidence="1" id="KW-1133">Transmembrane helix</keyword>
<accession>A0ABV3P2C4</accession>